<name>A0A915DZ11_9BILA</name>
<evidence type="ECO:0000313" key="3">
    <source>
        <dbReference type="WBParaSite" id="jg24444"/>
    </source>
</evidence>
<feature type="compositionally biased region" description="Low complexity" evidence="1">
    <location>
        <begin position="49"/>
        <end position="63"/>
    </location>
</feature>
<feature type="compositionally biased region" description="Polar residues" evidence="1">
    <location>
        <begin position="1"/>
        <end position="10"/>
    </location>
</feature>
<feature type="compositionally biased region" description="Basic and acidic residues" evidence="1">
    <location>
        <begin position="64"/>
        <end position="73"/>
    </location>
</feature>
<accession>A0A915DZ11</accession>
<evidence type="ECO:0000313" key="2">
    <source>
        <dbReference type="Proteomes" id="UP000887574"/>
    </source>
</evidence>
<proteinExistence type="predicted"/>
<protein>
    <submittedName>
        <fullName evidence="3">Uncharacterized protein</fullName>
    </submittedName>
</protein>
<dbReference type="WBParaSite" id="jg24444">
    <property type="protein sequence ID" value="jg24444"/>
    <property type="gene ID" value="jg24444"/>
</dbReference>
<reference evidence="3" key="1">
    <citation type="submission" date="2022-11" db="UniProtKB">
        <authorList>
            <consortium name="WormBaseParasite"/>
        </authorList>
    </citation>
    <scope>IDENTIFICATION</scope>
</reference>
<evidence type="ECO:0000256" key="1">
    <source>
        <dbReference type="SAM" id="MobiDB-lite"/>
    </source>
</evidence>
<dbReference type="Proteomes" id="UP000887574">
    <property type="component" value="Unplaced"/>
</dbReference>
<feature type="compositionally biased region" description="Polar residues" evidence="1">
    <location>
        <begin position="23"/>
        <end position="33"/>
    </location>
</feature>
<keyword evidence="2" id="KW-1185">Reference proteome</keyword>
<feature type="region of interest" description="Disordered" evidence="1">
    <location>
        <begin position="1"/>
        <end position="103"/>
    </location>
</feature>
<organism evidence="2 3">
    <name type="scientific">Ditylenchus dipsaci</name>
    <dbReference type="NCBI Taxonomy" id="166011"/>
    <lineage>
        <taxon>Eukaryota</taxon>
        <taxon>Metazoa</taxon>
        <taxon>Ecdysozoa</taxon>
        <taxon>Nematoda</taxon>
        <taxon>Chromadorea</taxon>
        <taxon>Rhabditida</taxon>
        <taxon>Tylenchina</taxon>
        <taxon>Tylenchomorpha</taxon>
        <taxon>Sphaerularioidea</taxon>
        <taxon>Anguinidae</taxon>
        <taxon>Anguininae</taxon>
        <taxon>Ditylenchus</taxon>
    </lineage>
</organism>
<sequence>MSGNLFNSSLPKAGLSSARRPTFTYSTRSQTSHHIIGSVPDGSCEQEKGSGSAELLESSGELLEGSRESHDFSGTELEEGSAHNSEILEGSGENSVISLPVVN</sequence>
<dbReference type="AlphaFoldDB" id="A0A915DZ11"/>